<feature type="compositionally biased region" description="Acidic residues" evidence="10">
    <location>
        <begin position="612"/>
        <end position="630"/>
    </location>
</feature>
<evidence type="ECO:0000256" key="3">
    <source>
        <dbReference type="ARBA" id="ARBA00022741"/>
    </source>
</evidence>
<keyword evidence="2 7" id="KW-0597">Phosphoprotein</keyword>
<dbReference type="FunFam" id="2.60.34.10:FF:000014">
    <property type="entry name" value="Chaperone protein DnaK HSP70"/>
    <property type="match status" value="1"/>
</dbReference>
<protein>
    <recommendedName>
        <fullName evidence="7">Chaperone protein DnaK</fullName>
    </recommendedName>
    <alternativeName>
        <fullName evidence="7">HSP70</fullName>
    </alternativeName>
    <alternativeName>
        <fullName evidence="7">Heat shock 70 kDa protein</fullName>
    </alternativeName>
    <alternativeName>
        <fullName evidence="7">Heat shock protein 70</fullName>
    </alternativeName>
</protein>
<evidence type="ECO:0000256" key="1">
    <source>
        <dbReference type="ARBA" id="ARBA00007381"/>
    </source>
</evidence>
<evidence type="ECO:0000256" key="8">
    <source>
        <dbReference type="RuleBase" id="RU003322"/>
    </source>
</evidence>
<feature type="coiled-coil region" evidence="9">
    <location>
        <begin position="230"/>
        <end position="257"/>
    </location>
</feature>
<evidence type="ECO:0000313" key="11">
    <source>
        <dbReference type="EMBL" id="VEI13551.1"/>
    </source>
</evidence>
<reference evidence="11 12" key="1">
    <citation type="submission" date="2018-12" db="EMBL/GenBank/DDBJ databases">
        <authorList>
            <consortium name="Pathogen Informatics"/>
        </authorList>
    </citation>
    <scope>NUCLEOTIDE SEQUENCE [LARGE SCALE GENOMIC DNA]</scope>
    <source>
        <strain evidence="11 12">NCTC13354</strain>
    </source>
</reference>
<dbReference type="GO" id="GO:0140662">
    <property type="term" value="F:ATP-dependent protein folding chaperone"/>
    <property type="evidence" value="ECO:0007669"/>
    <property type="project" value="InterPro"/>
</dbReference>
<dbReference type="FunFam" id="3.90.640.10:FF:000003">
    <property type="entry name" value="Molecular chaperone DnaK"/>
    <property type="match status" value="1"/>
</dbReference>
<evidence type="ECO:0000256" key="9">
    <source>
        <dbReference type="SAM" id="Coils"/>
    </source>
</evidence>
<dbReference type="FunFam" id="1.20.1270.10:FF:000001">
    <property type="entry name" value="Molecular chaperone DnaK"/>
    <property type="match status" value="1"/>
</dbReference>
<evidence type="ECO:0000256" key="5">
    <source>
        <dbReference type="ARBA" id="ARBA00023016"/>
    </source>
</evidence>
<dbReference type="PROSITE" id="PS00297">
    <property type="entry name" value="HSP70_1"/>
    <property type="match status" value="1"/>
</dbReference>
<dbReference type="HAMAP" id="MF_00332">
    <property type="entry name" value="DnaK"/>
    <property type="match status" value="1"/>
</dbReference>
<keyword evidence="9" id="KW-0175">Coiled coil</keyword>
<dbReference type="GO" id="GO:0005524">
    <property type="term" value="F:ATP binding"/>
    <property type="evidence" value="ECO:0007669"/>
    <property type="project" value="UniProtKB-UniRule"/>
</dbReference>
<dbReference type="PROSITE" id="PS01036">
    <property type="entry name" value="HSP70_3"/>
    <property type="match status" value="1"/>
</dbReference>
<keyword evidence="3 7" id="KW-0547">Nucleotide-binding</keyword>
<evidence type="ECO:0000313" key="12">
    <source>
        <dbReference type="Proteomes" id="UP000269542"/>
    </source>
</evidence>
<evidence type="ECO:0000256" key="4">
    <source>
        <dbReference type="ARBA" id="ARBA00022840"/>
    </source>
</evidence>
<organism evidence="11 12">
    <name type="scientific">Trueperella bialowiezensis</name>
    <dbReference type="NCBI Taxonomy" id="312285"/>
    <lineage>
        <taxon>Bacteria</taxon>
        <taxon>Bacillati</taxon>
        <taxon>Actinomycetota</taxon>
        <taxon>Actinomycetes</taxon>
        <taxon>Actinomycetales</taxon>
        <taxon>Actinomycetaceae</taxon>
        <taxon>Trueperella</taxon>
    </lineage>
</organism>
<dbReference type="OrthoDB" id="9766019at2"/>
<dbReference type="PANTHER" id="PTHR19375">
    <property type="entry name" value="HEAT SHOCK PROTEIN 70KDA"/>
    <property type="match status" value="1"/>
</dbReference>
<dbReference type="FunFam" id="3.30.420.40:FF:000071">
    <property type="entry name" value="Molecular chaperone DnaK"/>
    <property type="match status" value="1"/>
</dbReference>
<dbReference type="Gene3D" id="1.20.1270.10">
    <property type="match status" value="1"/>
</dbReference>
<keyword evidence="5 7" id="KW-0346">Stress response</keyword>
<comment type="induction">
    <text evidence="7">By stress conditions e.g. heat shock.</text>
</comment>
<dbReference type="SUPFAM" id="SSF53067">
    <property type="entry name" value="Actin-like ATPase domain"/>
    <property type="match status" value="2"/>
</dbReference>
<accession>A0A3S4V770</accession>
<dbReference type="EMBL" id="LR134476">
    <property type="protein sequence ID" value="VEI13551.1"/>
    <property type="molecule type" value="Genomic_DNA"/>
</dbReference>
<dbReference type="NCBIfam" id="TIGR02350">
    <property type="entry name" value="prok_dnaK"/>
    <property type="match status" value="1"/>
</dbReference>
<gene>
    <name evidence="7 11" type="primary">dnaK</name>
    <name evidence="11" type="ORF">NCTC13354_01268</name>
</gene>
<dbReference type="PROSITE" id="PS00329">
    <property type="entry name" value="HSP70_2"/>
    <property type="match status" value="1"/>
</dbReference>
<dbReference type="CDD" id="cd10234">
    <property type="entry name" value="ASKHA_NBD_HSP70_DnaK-like"/>
    <property type="match status" value="1"/>
</dbReference>
<dbReference type="RefSeq" id="WP_126416650.1">
    <property type="nucleotide sequence ID" value="NZ_LR134476.1"/>
</dbReference>
<keyword evidence="6 7" id="KW-0143">Chaperone</keyword>
<dbReference type="Gene3D" id="2.60.34.10">
    <property type="entry name" value="Substrate Binding Domain Of DNAk, Chain A, domain 1"/>
    <property type="match status" value="1"/>
</dbReference>
<evidence type="ECO:0000256" key="7">
    <source>
        <dbReference type="HAMAP-Rule" id="MF_00332"/>
    </source>
</evidence>
<dbReference type="InterPro" id="IPR018181">
    <property type="entry name" value="Heat_shock_70_CS"/>
</dbReference>
<proteinExistence type="evidence at transcript level"/>
<dbReference type="SUPFAM" id="SSF100934">
    <property type="entry name" value="Heat shock protein 70kD (HSP70), C-terminal subdomain"/>
    <property type="match status" value="1"/>
</dbReference>
<dbReference type="NCBIfam" id="NF001413">
    <property type="entry name" value="PRK00290.1"/>
    <property type="match status" value="1"/>
</dbReference>
<keyword evidence="12" id="KW-1185">Reference proteome</keyword>
<dbReference type="SUPFAM" id="SSF100920">
    <property type="entry name" value="Heat shock protein 70kD (HSP70), peptide-binding domain"/>
    <property type="match status" value="1"/>
</dbReference>
<evidence type="ECO:0000256" key="2">
    <source>
        <dbReference type="ARBA" id="ARBA00022553"/>
    </source>
</evidence>
<feature type="compositionally biased region" description="Low complexity" evidence="10">
    <location>
        <begin position="597"/>
        <end position="607"/>
    </location>
</feature>
<comment type="similarity">
    <text evidence="1 7 8">Belongs to the heat shock protein 70 family.</text>
</comment>
<dbReference type="Pfam" id="PF00012">
    <property type="entry name" value="HSP70"/>
    <property type="match status" value="2"/>
</dbReference>
<feature type="modified residue" description="Phosphothreonine; by autocatalysis" evidence="7">
    <location>
        <position position="176"/>
    </location>
</feature>
<feature type="region of interest" description="Disordered" evidence="10">
    <location>
        <begin position="588"/>
        <end position="630"/>
    </location>
</feature>
<dbReference type="AlphaFoldDB" id="A0A3S4V770"/>
<dbReference type="InterPro" id="IPR043129">
    <property type="entry name" value="ATPase_NBD"/>
</dbReference>
<dbReference type="InterPro" id="IPR012725">
    <property type="entry name" value="Chaperone_DnaK"/>
</dbReference>
<evidence type="ECO:0000256" key="10">
    <source>
        <dbReference type="SAM" id="MobiDB-lite"/>
    </source>
</evidence>
<dbReference type="GO" id="GO:0051082">
    <property type="term" value="F:unfolded protein binding"/>
    <property type="evidence" value="ECO:0007669"/>
    <property type="project" value="InterPro"/>
</dbReference>
<dbReference type="Gene3D" id="3.90.640.10">
    <property type="entry name" value="Actin, Chain A, domain 4"/>
    <property type="match status" value="1"/>
</dbReference>
<feature type="coiled-coil region" evidence="9">
    <location>
        <begin position="488"/>
        <end position="515"/>
    </location>
</feature>
<sequence length="630" mass="67841">MARAVGIDLGTTNSVVSVLEGGEPTVIANAEGQRTTPSVVGFSKTGEVLVGEIAKRQAVTNVERTIQSVKRHMGDPNWKVEIDDKTYNAQQISAFILQKLKKDAEAYLGEKVTDAVITVPAYFNDAQRQATKDAGQIAGLNVQRIVNEPTAAALAYGLEKGKEDELILVFDLGGGTFDVSLLEVGKDDDDFSIIQVRATSGDNKLGGDDWDQRIVDWLVQQVKNGYGVDLSKDKIALQRLREAAEQAKKELSSTTSTSITLQYLSMSENGPIHLDETLTRAKFEEMTRDLLERTKAPFKKVIEDAGIQLSEIDHVVMVGGSTRMPAVTEVVKEMTGGREPNKGVNPDEVVAVGAALQAGVITGDRTDVLLIDVTPLSLGIETKGGVMTKLIERNTAIPTKRSETFSTAEDNQPSVLIQVYQGERPFARDNKQLGTFELSGIAPAPRGVPQIEVTFDIDANGIVHVSAKDLGTGKEQSVTITGGSALSKEDIERMVKEAEENAAEDEKRREAAEVRNTAEQQVYSLEKLLDDNKDKLDDAVVTEVREAVDALKKALEGDDVEAIKSAQDDLNTKAQKIGEALYADAQAQQSGEGWTEAAKAAQESAAGAAGGADDDVVDAEIVDDEDQSKN</sequence>
<dbReference type="PRINTS" id="PR00301">
    <property type="entry name" value="HEATSHOCK70"/>
</dbReference>
<name>A0A3S4V770_9ACTO</name>
<dbReference type="Proteomes" id="UP000269542">
    <property type="component" value="Chromosome"/>
</dbReference>
<dbReference type="InterPro" id="IPR013126">
    <property type="entry name" value="Hsp_70_fam"/>
</dbReference>
<comment type="function">
    <text evidence="7">Acts as a chaperone.</text>
</comment>
<evidence type="ECO:0000256" key="6">
    <source>
        <dbReference type="ARBA" id="ARBA00023186"/>
    </source>
</evidence>
<dbReference type="Gene3D" id="3.30.420.40">
    <property type="match status" value="2"/>
</dbReference>
<dbReference type="KEGG" id="tbw:NCTC13354_01268"/>
<keyword evidence="4 7" id="KW-0067">ATP-binding</keyword>
<dbReference type="InterPro" id="IPR029048">
    <property type="entry name" value="HSP70_C_sf"/>
</dbReference>
<dbReference type="InterPro" id="IPR029047">
    <property type="entry name" value="HSP70_peptide-bd_sf"/>
</dbReference>